<evidence type="ECO:0000313" key="3">
    <source>
        <dbReference type="Proteomes" id="UP000219573"/>
    </source>
</evidence>
<proteinExistence type="predicted"/>
<evidence type="ECO:0000313" key="2">
    <source>
        <dbReference type="EMBL" id="SNY19466.1"/>
    </source>
</evidence>
<dbReference type="InterPro" id="IPR043732">
    <property type="entry name" value="DUF5675"/>
</dbReference>
<dbReference type="Proteomes" id="UP000219573">
    <property type="component" value="Unassembled WGS sequence"/>
</dbReference>
<accession>A0A285GAB0</accession>
<reference evidence="3" key="1">
    <citation type="submission" date="2017-09" db="EMBL/GenBank/DDBJ databases">
        <authorList>
            <person name="Varghese N."/>
            <person name="Submissions S."/>
        </authorList>
    </citation>
    <scope>NUCLEOTIDE SEQUENCE [LARGE SCALE GENOMIC DNA]</scope>
    <source>
        <strain evidence="3">MSL47</strain>
    </source>
</reference>
<feature type="domain" description="DUF5675" evidence="1">
    <location>
        <begin position="6"/>
        <end position="120"/>
    </location>
</feature>
<dbReference type="Pfam" id="PF18925">
    <property type="entry name" value="DUF5675"/>
    <property type="match status" value="1"/>
</dbReference>
<gene>
    <name evidence="2" type="ORF">SAMN06265827_105127</name>
</gene>
<protein>
    <recommendedName>
        <fullName evidence="1">DUF5675 domain-containing protein</fullName>
    </recommendedName>
</protein>
<name>A0A285GAB0_9FIRM</name>
<dbReference type="RefSeq" id="WP_097016952.1">
    <property type="nucleotide sequence ID" value="NZ_OBDZ01000005.1"/>
</dbReference>
<dbReference type="EMBL" id="OBDZ01000005">
    <property type="protein sequence ID" value="SNY19466.1"/>
    <property type="molecule type" value="Genomic_DNA"/>
</dbReference>
<organism evidence="2 3">
    <name type="scientific">Orenia metallireducens</name>
    <dbReference type="NCBI Taxonomy" id="1413210"/>
    <lineage>
        <taxon>Bacteria</taxon>
        <taxon>Bacillati</taxon>
        <taxon>Bacillota</taxon>
        <taxon>Clostridia</taxon>
        <taxon>Halanaerobiales</taxon>
        <taxon>Halobacteroidaceae</taxon>
        <taxon>Orenia</taxon>
    </lineage>
</organism>
<dbReference type="AlphaFoldDB" id="A0A285GAB0"/>
<sequence>MNKIRVIRKKETADSTQGELYLDSEQIGYTLEPAWNRNKKGSCIPPGEYLAYIRDHEHSGSRWNYNPIQLINVFNRNYIQIHIGNYPEDTRGCILIGKGKGDNAIWNSKKAYEELMSKLDKTREIKVIVEYE</sequence>
<evidence type="ECO:0000259" key="1">
    <source>
        <dbReference type="Pfam" id="PF18925"/>
    </source>
</evidence>
<keyword evidence="3" id="KW-1185">Reference proteome</keyword>